<feature type="site" description="Electron transfer via tryptophanyl radical" evidence="5">
    <location>
        <position position="378"/>
    </location>
</feature>
<dbReference type="GO" id="GO:0071949">
    <property type="term" value="F:FAD binding"/>
    <property type="evidence" value="ECO:0007669"/>
    <property type="project" value="TreeGrafter"/>
</dbReference>
<evidence type="ECO:0000256" key="2">
    <source>
        <dbReference type="ARBA" id="ARBA00022827"/>
    </source>
</evidence>
<name>U5QLG1_GLOK1</name>
<dbReference type="OrthoDB" id="9772484at2"/>
<reference evidence="8 9" key="1">
    <citation type="journal article" date="2013" name="PLoS ONE">
        <title>Cultivation and Complete Genome Sequencing of Gloeobacter kilaueensis sp. nov., from a Lava Cave in Kilauea Caldera, Hawai'i.</title>
        <authorList>
            <person name="Saw J.H."/>
            <person name="Schatz M."/>
            <person name="Brown M.V."/>
            <person name="Kunkel D.D."/>
            <person name="Foster J.S."/>
            <person name="Shick H."/>
            <person name="Christensen S."/>
            <person name="Hou S."/>
            <person name="Wan X."/>
            <person name="Donachie S.P."/>
        </authorList>
    </citation>
    <scope>NUCLEOTIDE SEQUENCE [LARGE SCALE GENOMIC DNA]</scope>
    <source>
        <strain evidence="9">JS</strain>
    </source>
</reference>
<keyword evidence="2 4" id="KW-0274">FAD</keyword>
<dbReference type="Gene3D" id="1.10.579.10">
    <property type="entry name" value="DNA Cyclobutane Dipyrimidine Photolyase, subunit A, domain 3"/>
    <property type="match status" value="1"/>
</dbReference>
<proteinExistence type="inferred from homology"/>
<dbReference type="InterPro" id="IPR036134">
    <property type="entry name" value="Crypto/Photolyase_FAD-like_sf"/>
</dbReference>
<dbReference type="SUPFAM" id="SSF52425">
    <property type="entry name" value="Cryptochrome/photolyase, N-terminal domain"/>
    <property type="match status" value="1"/>
</dbReference>
<dbReference type="HOGENOM" id="CLU_010348_2_2_3"/>
<feature type="binding site" evidence="4">
    <location>
        <position position="268"/>
    </location>
    <ligand>
        <name>FAD</name>
        <dbReference type="ChEBI" id="CHEBI:57692"/>
    </ligand>
</feature>
<dbReference type="InterPro" id="IPR018394">
    <property type="entry name" value="DNA_photolyase_1_CS_C"/>
</dbReference>
<evidence type="ECO:0000256" key="3">
    <source>
        <dbReference type="ARBA" id="ARBA00022991"/>
    </source>
</evidence>
<dbReference type="RefSeq" id="WP_023175030.1">
    <property type="nucleotide sequence ID" value="NC_022600.1"/>
</dbReference>
<dbReference type="PANTHER" id="PTHR11455:SF9">
    <property type="entry name" value="CRYPTOCHROME CIRCADIAN CLOCK 5 ISOFORM X1"/>
    <property type="match status" value="1"/>
</dbReference>
<dbReference type="STRING" id="1183438.GKIL_3482"/>
<feature type="binding site" evidence="4">
    <location>
        <position position="215"/>
    </location>
    <ligand>
        <name>FAD</name>
        <dbReference type="ChEBI" id="CHEBI:57692"/>
    </ligand>
</feature>
<comment type="similarity">
    <text evidence="6">Belongs to the DNA photolyase family.</text>
</comment>
<dbReference type="Pfam" id="PF00875">
    <property type="entry name" value="DNA_photolyase"/>
    <property type="match status" value="1"/>
</dbReference>
<keyword evidence="1 4" id="KW-0285">Flavoprotein</keyword>
<dbReference type="GO" id="GO:0003904">
    <property type="term" value="F:deoxyribodipyrimidine photo-lyase activity"/>
    <property type="evidence" value="ECO:0007669"/>
    <property type="project" value="TreeGrafter"/>
</dbReference>
<keyword evidence="3 6" id="KW-0157">Chromophore</keyword>
<dbReference type="Gene3D" id="3.40.50.620">
    <property type="entry name" value="HUPs"/>
    <property type="match status" value="1"/>
</dbReference>
<dbReference type="GO" id="GO:0006950">
    <property type="term" value="P:response to stress"/>
    <property type="evidence" value="ECO:0007669"/>
    <property type="project" value="UniProtKB-ARBA"/>
</dbReference>
<comment type="cofactor">
    <cofactor evidence="4">
        <name>FAD</name>
        <dbReference type="ChEBI" id="CHEBI:57692"/>
    </cofactor>
    <text evidence="4">Binds 1 FAD per subunit.</text>
</comment>
<evidence type="ECO:0000259" key="7">
    <source>
        <dbReference type="PROSITE" id="PS51645"/>
    </source>
</evidence>
<protein>
    <submittedName>
        <fullName evidence="8">Deoxyribodipyrimidine photo-lyase</fullName>
    </submittedName>
</protein>
<dbReference type="PANTHER" id="PTHR11455">
    <property type="entry name" value="CRYPTOCHROME"/>
    <property type="match status" value="1"/>
</dbReference>
<dbReference type="Gene3D" id="1.25.40.80">
    <property type="match status" value="1"/>
</dbReference>
<feature type="site" description="Electron transfer via tryptophanyl radical" evidence="5">
    <location>
        <position position="302"/>
    </location>
</feature>
<evidence type="ECO:0000313" key="9">
    <source>
        <dbReference type="Proteomes" id="UP000017396"/>
    </source>
</evidence>
<dbReference type="eggNOG" id="COG0415">
    <property type="taxonomic scope" value="Bacteria"/>
</dbReference>
<dbReference type="GO" id="GO:0003677">
    <property type="term" value="F:DNA binding"/>
    <property type="evidence" value="ECO:0007669"/>
    <property type="project" value="TreeGrafter"/>
</dbReference>
<dbReference type="InterPro" id="IPR006050">
    <property type="entry name" value="DNA_photolyase_N"/>
</dbReference>
<dbReference type="SUPFAM" id="SSF48173">
    <property type="entry name" value="Cryptochrome/photolyase FAD-binding domain"/>
    <property type="match status" value="1"/>
</dbReference>
<dbReference type="EMBL" id="CP003587">
    <property type="protein sequence ID" value="AGY59728.1"/>
    <property type="molecule type" value="Genomic_DNA"/>
</dbReference>
<evidence type="ECO:0000256" key="6">
    <source>
        <dbReference type="RuleBase" id="RU004182"/>
    </source>
</evidence>
<dbReference type="PROSITE" id="PS00394">
    <property type="entry name" value="DNA_PHOTOLYASES_1_1"/>
    <property type="match status" value="1"/>
</dbReference>
<dbReference type="KEGG" id="glj:GKIL_3482"/>
<evidence type="ECO:0000256" key="4">
    <source>
        <dbReference type="PIRSR" id="PIRSR602081-1"/>
    </source>
</evidence>
<dbReference type="InterPro" id="IPR014729">
    <property type="entry name" value="Rossmann-like_a/b/a_fold"/>
</dbReference>
<dbReference type="Proteomes" id="UP000017396">
    <property type="component" value="Chromosome"/>
</dbReference>
<dbReference type="GO" id="GO:0009416">
    <property type="term" value="P:response to light stimulus"/>
    <property type="evidence" value="ECO:0007669"/>
    <property type="project" value="TreeGrafter"/>
</dbReference>
<evidence type="ECO:0000313" key="8">
    <source>
        <dbReference type="EMBL" id="AGY59728.1"/>
    </source>
</evidence>
<organism evidence="8 9">
    <name type="scientific">Gloeobacter kilaueensis (strain ATCC BAA-2537 / CCAP 1431/1 / ULC 316 / JS1)</name>
    <dbReference type="NCBI Taxonomy" id="1183438"/>
    <lineage>
        <taxon>Bacteria</taxon>
        <taxon>Bacillati</taxon>
        <taxon>Cyanobacteriota</taxon>
        <taxon>Cyanophyceae</taxon>
        <taxon>Gloeobacterales</taxon>
        <taxon>Gloeobacteraceae</taxon>
        <taxon>Gloeobacter</taxon>
    </lineage>
</organism>
<dbReference type="AlphaFoldDB" id="U5QLG1"/>
<keyword evidence="8" id="KW-0456">Lyase</keyword>
<accession>U5QLG1</accession>
<dbReference type="Pfam" id="PF03441">
    <property type="entry name" value="FAD_binding_7"/>
    <property type="match status" value="1"/>
</dbReference>
<dbReference type="PATRIC" id="fig|1183438.3.peg.3420"/>
<dbReference type="InterPro" id="IPR005101">
    <property type="entry name" value="Cryptochr/Photolyase_FAD-bd"/>
</dbReference>
<dbReference type="PRINTS" id="PR00147">
    <property type="entry name" value="DNAPHOTLYASE"/>
</dbReference>
<gene>
    <name evidence="8" type="ORF">GKIL_3482</name>
</gene>
<evidence type="ECO:0000256" key="1">
    <source>
        <dbReference type="ARBA" id="ARBA00022630"/>
    </source>
</evidence>
<evidence type="ECO:0000256" key="5">
    <source>
        <dbReference type="PIRSR" id="PIRSR602081-2"/>
    </source>
</evidence>
<keyword evidence="9" id="KW-1185">Reference proteome</keyword>
<dbReference type="InterPro" id="IPR002081">
    <property type="entry name" value="Cryptochrome/DNA_photolyase_1"/>
</dbReference>
<feature type="domain" description="Photolyase/cryptochrome alpha/beta" evidence="7">
    <location>
        <begin position="2"/>
        <end position="132"/>
    </location>
</feature>
<feature type="site" description="Electron transfer via tryptophanyl radical" evidence="5">
    <location>
        <position position="355"/>
    </location>
</feature>
<dbReference type="PROSITE" id="PS51645">
    <property type="entry name" value="PHR_CRY_ALPHA_BETA"/>
    <property type="match status" value="1"/>
</dbReference>
<feature type="binding site" evidence="4">
    <location>
        <begin position="368"/>
        <end position="370"/>
    </location>
    <ligand>
        <name>FAD</name>
        <dbReference type="ChEBI" id="CHEBI:57692"/>
    </ligand>
</feature>
<sequence>MRTIVVWFRRDLRLSDHPALAAAVAEGARIVPLFVFSPYLLTHPETGSGRVQFMLGCLESLRNNLRVLGSRLICRWGEQAEVVPDFAREVGATAVYWNADSERAWRTATDCQVVSALQERSIEARCFEVEALLPAGGPESYALKHFTPHWYGALSLPTAPRPTELPAVDERIEDAPLRTLADLGLPPSDQQVLVAGEREAHRLLSAFVATKARHYLKSLSVAVAATESTSRLGPHLKFGTISVRQVYQRVQSRIGQVDSYQKRNLEGFISRLFWRDHFGQKLRNLPRCESESYLQAFDEVNWSTRTDHYQAWCNGQTGYPLVDASMRCLNRTGWLPFRLRALCATFHCIDLLLPWQGGALHFMQKLMDADVAIDHWQWQSHAGVSNRGRQWFRVYNPIAGVEKIDPKGEFIRQWVPELEGVSAAHLGAPWRHEVEYLPPIVEHEEARRRALAVLEPIKRRCSQASDAS</sequence>
<dbReference type="InterPro" id="IPR036155">
    <property type="entry name" value="Crypto/Photolyase_N_sf"/>
</dbReference>
<dbReference type="GO" id="GO:0006139">
    <property type="term" value="P:nucleobase-containing compound metabolic process"/>
    <property type="evidence" value="ECO:0007669"/>
    <property type="project" value="UniProtKB-ARBA"/>
</dbReference>